<reference evidence="1" key="1">
    <citation type="journal article" date="2023" name="Insect Mol. Biol.">
        <title>Genome sequencing provides insights into the evolution of gene families encoding plant cell wall-degrading enzymes in longhorned beetles.</title>
        <authorList>
            <person name="Shin N.R."/>
            <person name="Okamura Y."/>
            <person name="Kirsch R."/>
            <person name="Pauchet Y."/>
        </authorList>
    </citation>
    <scope>NUCLEOTIDE SEQUENCE</scope>
    <source>
        <strain evidence="1">MMC_N1</strain>
    </source>
</reference>
<proteinExistence type="predicted"/>
<dbReference type="Proteomes" id="UP001162164">
    <property type="component" value="Unassembled WGS sequence"/>
</dbReference>
<organism evidence="1 2">
    <name type="scientific">Molorchus minor</name>
    <dbReference type="NCBI Taxonomy" id="1323400"/>
    <lineage>
        <taxon>Eukaryota</taxon>
        <taxon>Metazoa</taxon>
        <taxon>Ecdysozoa</taxon>
        <taxon>Arthropoda</taxon>
        <taxon>Hexapoda</taxon>
        <taxon>Insecta</taxon>
        <taxon>Pterygota</taxon>
        <taxon>Neoptera</taxon>
        <taxon>Endopterygota</taxon>
        <taxon>Coleoptera</taxon>
        <taxon>Polyphaga</taxon>
        <taxon>Cucujiformia</taxon>
        <taxon>Chrysomeloidea</taxon>
        <taxon>Cerambycidae</taxon>
        <taxon>Lamiinae</taxon>
        <taxon>Monochamini</taxon>
        <taxon>Molorchus</taxon>
    </lineage>
</organism>
<evidence type="ECO:0008006" key="3">
    <source>
        <dbReference type="Google" id="ProtNLM"/>
    </source>
</evidence>
<dbReference type="Gene3D" id="2.40.70.10">
    <property type="entry name" value="Acid Proteases"/>
    <property type="match status" value="1"/>
</dbReference>
<name>A0ABQ9JHF1_9CUCU</name>
<keyword evidence="2" id="KW-1185">Reference proteome</keyword>
<accession>A0ABQ9JHF1</accession>
<protein>
    <recommendedName>
        <fullName evidence="3">Retropepsins domain-containing protein</fullName>
    </recommendedName>
</protein>
<dbReference type="SUPFAM" id="SSF50630">
    <property type="entry name" value="Acid proteases"/>
    <property type="match status" value="1"/>
</dbReference>
<sequence>MLAAISRIKRELQLSYFESQKFPKNNKPNMNFKPTSTPNNVRKLCNYCKRTDLQIKILHKPDPQIQIFQIQNNFQQKRPSAIRPNPNFQNQQRPPVIRSNPNFNQPRAHYVNAYNNEYFDDTVHQYSSDQYYYDQNNYDEYYDYSNNPNQYDYTDFDNTAYEQYEQLNYDDTAHHFETYNENNYPNSDFPVTSNQNHPPNQQTTEILTVQNQVQTLSLNEEQKSKEQCFLSKNLYYIKDATNTFKLLIDTGPDYQFFKPTTCEKFTQHIPENVIIQGITDQKILITESTFIPFTTDPHKVYIHNIDIEFDGLLGSDFLEHYDCVSDDLETQEIRPVIAKSQPFNETTTNKISIAPRTEQIFKFRCNLANTDAILPAQEIEKVRLPNAIVKINDKKRIFHFSN</sequence>
<comment type="caution">
    <text evidence="1">The sequence shown here is derived from an EMBL/GenBank/DDBJ whole genome shotgun (WGS) entry which is preliminary data.</text>
</comment>
<gene>
    <name evidence="1" type="ORF">NQ317_019135</name>
</gene>
<dbReference type="EMBL" id="JAPWTJ010000531">
    <property type="protein sequence ID" value="KAJ8977560.1"/>
    <property type="molecule type" value="Genomic_DNA"/>
</dbReference>
<evidence type="ECO:0000313" key="2">
    <source>
        <dbReference type="Proteomes" id="UP001162164"/>
    </source>
</evidence>
<evidence type="ECO:0000313" key="1">
    <source>
        <dbReference type="EMBL" id="KAJ8977560.1"/>
    </source>
</evidence>
<dbReference type="InterPro" id="IPR021109">
    <property type="entry name" value="Peptidase_aspartic_dom_sf"/>
</dbReference>